<evidence type="ECO:0000259" key="18">
    <source>
        <dbReference type="PROSITE" id="PS00624"/>
    </source>
</evidence>
<dbReference type="EC" id="1.1.99.29" evidence="5"/>
<evidence type="ECO:0000313" key="19">
    <source>
        <dbReference type="EMBL" id="TFK43894.1"/>
    </source>
</evidence>
<keyword evidence="6" id="KW-0964">Secreted</keyword>
<evidence type="ECO:0000256" key="17">
    <source>
        <dbReference type="ARBA" id="ARBA00034059"/>
    </source>
</evidence>
<comment type="function">
    <text evidence="12">Catalyzes the single-oxidation or sequential double oxidation reaction of carbohydrates primarily at carbon-2 and/or carbon-3 with the concomitant reduction of the flavin. The enzyme exhibits a broad sugar substrate specificity, oxidizing different aldopyranoses to the corresponding C-1, C-2, C-3 or C-1,2, C-2,3 and C-3,4 (di)dehydro sugars with substrate-specific regioselectivity. Accepts only a narrow range of electron acceptors such as substituted benzoquinones and complexed metal ions and reacts extremely slowly with O(2) as acceptor. May play a role in the natural recycling of plant matter by oxidizing all major monosaccharides in lignocellulose and by reducing quinone compounds or reactive radical species generated during lignin depolymerization.</text>
</comment>
<accession>A0A5C3MEQ8</accession>
<organism evidence="19 20">
    <name type="scientific">Crucibulum laeve</name>
    <dbReference type="NCBI Taxonomy" id="68775"/>
    <lineage>
        <taxon>Eukaryota</taxon>
        <taxon>Fungi</taxon>
        <taxon>Dikarya</taxon>
        <taxon>Basidiomycota</taxon>
        <taxon>Agaricomycotina</taxon>
        <taxon>Agaricomycetes</taxon>
        <taxon>Agaricomycetidae</taxon>
        <taxon>Agaricales</taxon>
        <taxon>Agaricineae</taxon>
        <taxon>Nidulariaceae</taxon>
        <taxon>Crucibulum</taxon>
    </lineage>
</organism>
<evidence type="ECO:0000256" key="11">
    <source>
        <dbReference type="ARBA" id="ARBA00023180"/>
    </source>
</evidence>
<dbReference type="Pfam" id="PF00732">
    <property type="entry name" value="GMC_oxred_N"/>
    <property type="match status" value="1"/>
</dbReference>
<comment type="cofactor">
    <cofactor evidence="1">
        <name>FAD</name>
        <dbReference type="ChEBI" id="CHEBI:57692"/>
    </cofactor>
</comment>
<evidence type="ECO:0000256" key="15">
    <source>
        <dbReference type="ARBA" id="ARBA00034029"/>
    </source>
</evidence>
<evidence type="ECO:0000256" key="1">
    <source>
        <dbReference type="ARBA" id="ARBA00001974"/>
    </source>
</evidence>
<keyword evidence="8" id="KW-0732">Signal</keyword>
<evidence type="ECO:0000256" key="14">
    <source>
        <dbReference type="ARBA" id="ARBA00034010"/>
    </source>
</evidence>
<dbReference type="Gene3D" id="3.30.560.10">
    <property type="entry name" value="Glucose Oxidase, domain 3"/>
    <property type="match status" value="2"/>
</dbReference>
<dbReference type="Pfam" id="PF05199">
    <property type="entry name" value="GMC_oxred_C"/>
    <property type="match status" value="1"/>
</dbReference>
<dbReference type="Gene3D" id="4.10.450.10">
    <property type="entry name" value="Glucose Oxidase, domain 2"/>
    <property type="match status" value="1"/>
</dbReference>
<dbReference type="STRING" id="68775.A0A5C3MEQ8"/>
<evidence type="ECO:0000256" key="10">
    <source>
        <dbReference type="ARBA" id="ARBA00023002"/>
    </source>
</evidence>
<dbReference type="InterPro" id="IPR027424">
    <property type="entry name" value="Glucose_Oxidase_domain_2"/>
</dbReference>
<keyword evidence="7" id="KW-0285">Flavoprotein</keyword>
<proteinExistence type="inferred from homology"/>
<sequence>MGGDNLGAWPCSLAIHPKTANRISSATAYYEPNKNKDNLVVITGAHATRIIFSSIQSGEAVAESVEYSKNGSIYTISAKKEVILAAGAFQTPQVLELSGIGDTALLAKHGVSTVIDLPSVGQNYREQFLLPFFSPTRARMTPEPGKNYTSFGCAVVHPYARGSIHIKSSDPLAPPEINLSVFDNPVDLAIMVAAVKYTRKLVATEVFKPVVAQEVVPGPSVQTDEEIEEYVRNAVGTTFHPVGTAAMLPRELGGVVDAQLKVYGTRNVRVVDASIIPVQISAHPLATVYAVAEKAADIIKLANRFHK</sequence>
<evidence type="ECO:0000313" key="20">
    <source>
        <dbReference type="Proteomes" id="UP000308652"/>
    </source>
</evidence>
<dbReference type="GO" id="GO:0050660">
    <property type="term" value="F:flavin adenine dinucleotide binding"/>
    <property type="evidence" value="ECO:0007669"/>
    <property type="project" value="InterPro"/>
</dbReference>
<dbReference type="Proteomes" id="UP000308652">
    <property type="component" value="Unassembled WGS sequence"/>
</dbReference>
<dbReference type="GO" id="GO:0033718">
    <property type="term" value="F:pyranose dehydrogenase (acceptor) activity"/>
    <property type="evidence" value="ECO:0007669"/>
    <property type="project" value="UniProtKB-EC"/>
</dbReference>
<comment type="subcellular location">
    <subcellularLocation>
        <location evidence="2">Secreted</location>
    </subcellularLocation>
</comment>
<comment type="catalytic activity">
    <reaction evidence="14">
        <text>pyranose + acceptor = pyranos-2,3-diulose + reduced acceptor.</text>
        <dbReference type="EC" id="1.1.99.29"/>
    </reaction>
</comment>
<comment type="catalytic activity">
    <reaction evidence="17">
        <text>a pyranoside + acceptor = a pyranosid-3,4-diulose + reduced acceptor.</text>
        <dbReference type="EC" id="1.1.99.29"/>
    </reaction>
</comment>
<dbReference type="PROSITE" id="PS00624">
    <property type="entry name" value="GMC_OXRED_2"/>
    <property type="match status" value="1"/>
</dbReference>
<protein>
    <recommendedName>
        <fullName evidence="5">pyranose dehydrogenase (acceptor)</fullName>
        <ecNumber evidence="5">1.1.99.29</ecNumber>
    </recommendedName>
</protein>
<keyword evidence="10" id="KW-0560">Oxidoreductase</keyword>
<comment type="subunit">
    <text evidence="4">Monomer.</text>
</comment>
<evidence type="ECO:0000256" key="6">
    <source>
        <dbReference type="ARBA" id="ARBA00022525"/>
    </source>
</evidence>
<dbReference type="GO" id="GO:0005576">
    <property type="term" value="C:extracellular region"/>
    <property type="evidence" value="ECO:0007669"/>
    <property type="project" value="UniProtKB-SubCell"/>
</dbReference>
<dbReference type="Gene3D" id="3.50.50.60">
    <property type="entry name" value="FAD/NAD(P)-binding domain"/>
    <property type="match status" value="2"/>
</dbReference>
<keyword evidence="20" id="KW-1185">Reference proteome</keyword>
<dbReference type="InterPro" id="IPR036188">
    <property type="entry name" value="FAD/NAD-bd_sf"/>
</dbReference>
<evidence type="ECO:0000256" key="7">
    <source>
        <dbReference type="ARBA" id="ARBA00022630"/>
    </source>
</evidence>
<dbReference type="InterPro" id="IPR012132">
    <property type="entry name" value="GMC_OxRdtase"/>
</dbReference>
<comment type="catalytic activity">
    <reaction evidence="15">
        <text>pyranose + acceptor = pyranos-3-ulose + reduced acceptor.</text>
        <dbReference type="EC" id="1.1.99.29"/>
    </reaction>
</comment>
<comment type="similarity">
    <text evidence="3">Belongs to the GMC oxidoreductase family.</text>
</comment>
<comment type="catalytic activity">
    <reaction evidence="13">
        <text>pyranose + acceptor = pyranos-2-ulose + reduced acceptor.</text>
        <dbReference type="EC" id="1.1.99.29"/>
    </reaction>
</comment>
<comment type="catalytic activity">
    <reaction evidence="16">
        <text>a pyranoside + acceptor = a pyranosid-3-ulose + reduced acceptor.</text>
        <dbReference type="EC" id="1.1.99.29"/>
    </reaction>
</comment>
<dbReference type="PANTHER" id="PTHR11552">
    <property type="entry name" value="GLUCOSE-METHANOL-CHOLINE GMC OXIDOREDUCTASE"/>
    <property type="match status" value="1"/>
</dbReference>
<evidence type="ECO:0000256" key="8">
    <source>
        <dbReference type="ARBA" id="ARBA00022729"/>
    </source>
</evidence>
<evidence type="ECO:0000256" key="4">
    <source>
        <dbReference type="ARBA" id="ARBA00011245"/>
    </source>
</evidence>
<dbReference type="InterPro" id="IPR000172">
    <property type="entry name" value="GMC_OxRdtase_N"/>
</dbReference>
<dbReference type="OrthoDB" id="269227at2759"/>
<evidence type="ECO:0000256" key="3">
    <source>
        <dbReference type="ARBA" id="ARBA00010790"/>
    </source>
</evidence>
<keyword evidence="9" id="KW-0274">FAD</keyword>
<evidence type="ECO:0000256" key="9">
    <source>
        <dbReference type="ARBA" id="ARBA00022827"/>
    </source>
</evidence>
<dbReference type="AlphaFoldDB" id="A0A5C3MEQ8"/>
<evidence type="ECO:0000256" key="2">
    <source>
        <dbReference type="ARBA" id="ARBA00004613"/>
    </source>
</evidence>
<evidence type="ECO:0000256" key="16">
    <source>
        <dbReference type="ARBA" id="ARBA00034050"/>
    </source>
</evidence>
<evidence type="ECO:0000256" key="5">
    <source>
        <dbReference type="ARBA" id="ARBA00013177"/>
    </source>
</evidence>
<reference evidence="19 20" key="1">
    <citation type="journal article" date="2019" name="Nat. Ecol. Evol.">
        <title>Megaphylogeny resolves global patterns of mushroom evolution.</title>
        <authorList>
            <person name="Varga T."/>
            <person name="Krizsan K."/>
            <person name="Foldi C."/>
            <person name="Dima B."/>
            <person name="Sanchez-Garcia M."/>
            <person name="Sanchez-Ramirez S."/>
            <person name="Szollosi G.J."/>
            <person name="Szarkandi J.G."/>
            <person name="Papp V."/>
            <person name="Albert L."/>
            <person name="Andreopoulos W."/>
            <person name="Angelini C."/>
            <person name="Antonin V."/>
            <person name="Barry K.W."/>
            <person name="Bougher N.L."/>
            <person name="Buchanan P."/>
            <person name="Buyck B."/>
            <person name="Bense V."/>
            <person name="Catcheside P."/>
            <person name="Chovatia M."/>
            <person name="Cooper J."/>
            <person name="Damon W."/>
            <person name="Desjardin D."/>
            <person name="Finy P."/>
            <person name="Geml J."/>
            <person name="Haridas S."/>
            <person name="Hughes K."/>
            <person name="Justo A."/>
            <person name="Karasinski D."/>
            <person name="Kautmanova I."/>
            <person name="Kiss B."/>
            <person name="Kocsube S."/>
            <person name="Kotiranta H."/>
            <person name="LaButti K.M."/>
            <person name="Lechner B.E."/>
            <person name="Liimatainen K."/>
            <person name="Lipzen A."/>
            <person name="Lukacs Z."/>
            <person name="Mihaltcheva S."/>
            <person name="Morgado L.N."/>
            <person name="Niskanen T."/>
            <person name="Noordeloos M.E."/>
            <person name="Ohm R.A."/>
            <person name="Ortiz-Santana B."/>
            <person name="Ovrebo C."/>
            <person name="Racz N."/>
            <person name="Riley R."/>
            <person name="Savchenko A."/>
            <person name="Shiryaev A."/>
            <person name="Soop K."/>
            <person name="Spirin V."/>
            <person name="Szebenyi C."/>
            <person name="Tomsovsky M."/>
            <person name="Tulloss R.E."/>
            <person name="Uehling J."/>
            <person name="Grigoriev I.V."/>
            <person name="Vagvolgyi C."/>
            <person name="Papp T."/>
            <person name="Martin F.M."/>
            <person name="Miettinen O."/>
            <person name="Hibbett D.S."/>
            <person name="Nagy L.G."/>
        </authorList>
    </citation>
    <scope>NUCLEOTIDE SEQUENCE [LARGE SCALE GENOMIC DNA]</scope>
    <source>
        <strain evidence="19 20">CBS 166.37</strain>
    </source>
</reference>
<evidence type="ECO:0000256" key="12">
    <source>
        <dbReference type="ARBA" id="ARBA00024699"/>
    </source>
</evidence>
<evidence type="ECO:0000256" key="13">
    <source>
        <dbReference type="ARBA" id="ARBA00033986"/>
    </source>
</evidence>
<name>A0A5C3MEQ8_9AGAR</name>
<keyword evidence="11" id="KW-0325">Glycoprotein</keyword>
<gene>
    <name evidence="19" type="ORF">BDQ12DRAFT_695902</name>
</gene>
<dbReference type="InterPro" id="IPR007867">
    <property type="entry name" value="GMC_OxRtase_C"/>
</dbReference>
<feature type="domain" description="Glucose-methanol-choline oxidoreductase N-terminal" evidence="18">
    <location>
        <begin position="87"/>
        <end position="101"/>
    </location>
</feature>
<dbReference type="PANTHER" id="PTHR11552:SF201">
    <property type="entry name" value="GLUCOSE-METHANOL-CHOLINE OXIDOREDUCTASE N-TERMINAL DOMAIN-CONTAINING PROTEIN"/>
    <property type="match status" value="1"/>
</dbReference>
<dbReference type="SUPFAM" id="SSF54373">
    <property type="entry name" value="FAD-linked reductases, C-terminal domain"/>
    <property type="match status" value="1"/>
</dbReference>
<dbReference type="SUPFAM" id="SSF51905">
    <property type="entry name" value="FAD/NAD(P)-binding domain"/>
    <property type="match status" value="1"/>
</dbReference>
<dbReference type="EMBL" id="ML213591">
    <property type="protein sequence ID" value="TFK43894.1"/>
    <property type="molecule type" value="Genomic_DNA"/>
</dbReference>